<dbReference type="Proteomes" id="UP000247476">
    <property type="component" value="Unassembled WGS sequence"/>
</dbReference>
<gene>
    <name evidence="4" type="ORF">DLM86_08140</name>
</gene>
<comment type="subcellular location">
    <subcellularLocation>
        <location evidence="2">Spore coat</location>
    </subcellularLocation>
</comment>
<dbReference type="Gene3D" id="1.20.1260.10">
    <property type="match status" value="1"/>
</dbReference>
<protein>
    <submittedName>
        <fullName evidence="4">Spore coat protein</fullName>
    </submittedName>
</protein>
<name>A0A2V5KUP7_9BACL</name>
<proteinExistence type="inferred from homology"/>
<evidence type="ECO:0000256" key="2">
    <source>
        <dbReference type="ARBA" id="ARBA00024325"/>
    </source>
</evidence>
<reference evidence="4 5" key="1">
    <citation type="submission" date="2018-05" db="EMBL/GenBank/DDBJ databases">
        <title>Paenibacillus flagellatus sp. nov., isolated from selenium mineral soil.</title>
        <authorList>
            <person name="Dai X."/>
        </authorList>
    </citation>
    <scope>NUCLEOTIDE SEQUENCE [LARGE SCALE GENOMIC DNA]</scope>
    <source>
        <strain evidence="4 5">DXL2</strain>
    </source>
</reference>
<keyword evidence="1" id="KW-0749">Sporulation</keyword>
<dbReference type="OrthoDB" id="1930261at2"/>
<accession>A0A2V5KUP7</accession>
<dbReference type="PANTHER" id="PTHR39183:SF1">
    <property type="entry name" value="SPORE COAT PROTEIN F-LIKE PROTEIN YHCQ"/>
    <property type="match status" value="1"/>
</dbReference>
<dbReference type="AlphaFoldDB" id="A0A2V5KUP7"/>
<keyword evidence="4" id="KW-0946">Virion</keyword>
<dbReference type="EMBL" id="QJVJ01000003">
    <property type="protein sequence ID" value="PYI55687.1"/>
    <property type="molecule type" value="Genomic_DNA"/>
</dbReference>
<organism evidence="4 5">
    <name type="scientific">Paenibacillus flagellatus</name>
    <dbReference type="NCBI Taxonomy" id="2211139"/>
    <lineage>
        <taxon>Bacteria</taxon>
        <taxon>Bacillati</taxon>
        <taxon>Bacillota</taxon>
        <taxon>Bacilli</taxon>
        <taxon>Bacillales</taxon>
        <taxon>Paenibacillaceae</taxon>
        <taxon>Paenibacillus</taxon>
    </lineage>
</organism>
<keyword evidence="4" id="KW-0167">Capsid protein</keyword>
<dbReference type="Pfam" id="PF07875">
    <property type="entry name" value="Coat_F"/>
    <property type="match status" value="1"/>
</dbReference>
<evidence type="ECO:0000256" key="1">
    <source>
        <dbReference type="ARBA" id="ARBA00022969"/>
    </source>
</evidence>
<dbReference type="InterPro" id="IPR012851">
    <property type="entry name" value="Spore_coat_CotF-like"/>
</dbReference>
<dbReference type="PANTHER" id="PTHR39183">
    <property type="entry name" value="SPORE COAT PROTEIN F-LIKE PROTEIN YHCQ"/>
    <property type="match status" value="1"/>
</dbReference>
<evidence type="ECO:0000313" key="5">
    <source>
        <dbReference type="Proteomes" id="UP000247476"/>
    </source>
</evidence>
<dbReference type="RefSeq" id="WP_110839487.1">
    <property type="nucleotide sequence ID" value="NZ_QJVJ01000003.1"/>
</dbReference>
<evidence type="ECO:0000256" key="3">
    <source>
        <dbReference type="ARBA" id="ARBA00024344"/>
    </source>
</evidence>
<dbReference type="GO" id="GO:0030435">
    <property type="term" value="P:sporulation resulting in formation of a cellular spore"/>
    <property type="evidence" value="ECO:0007669"/>
    <property type="project" value="UniProtKB-KW"/>
</dbReference>
<evidence type="ECO:0000313" key="4">
    <source>
        <dbReference type="EMBL" id="PYI55687.1"/>
    </source>
</evidence>
<keyword evidence="5" id="KW-1185">Reference proteome</keyword>
<comment type="caution">
    <text evidence="4">The sequence shown here is derived from an EMBL/GenBank/DDBJ whole genome shotgun (WGS) entry which is preliminary data.</text>
</comment>
<sequence>MNTIIERLMGVDTLTDQVIAMDMLIAAKSGVHNYAVALTETASPDIREVLARQLEEAIELYGQLTDYVVRKRFYIPRDVPEQIRLDLQNAKTALAIPSP</sequence>
<dbReference type="InterPro" id="IPR012347">
    <property type="entry name" value="Ferritin-like"/>
</dbReference>
<comment type="similarity">
    <text evidence="3">Belongs to the CotF family.</text>
</comment>